<protein>
    <submittedName>
        <fullName evidence="3">DUF2807 domain-containing protein</fullName>
    </submittedName>
</protein>
<dbReference type="Proteomes" id="UP000680158">
    <property type="component" value="Unassembled WGS sequence"/>
</dbReference>
<evidence type="ECO:0000259" key="2">
    <source>
        <dbReference type="Pfam" id="PF10988"/>
    </source>
</evidence>
<organism evidence="3 4">
    <name type="scientific">Undibacterium baiyunense</name>
    <dbReference type="NCBI Taxonomy" id="2828731"/>
    <lineage>
        <taxon>Bacteria</taxon>
        <taxon>Pseudomonadati</taxon>
        <taxon>Pseudomonadota</taxon>
        <taxon>Betaproteobacteria</taxon>
        <taxon>Burkholderiales</taxon>
        <taxon>Oxalobacteraceae</taxon>
        <taxon>Undibacterium</taxon>
    </lineage>
</organism>
<reference evidence="3 4" key="1">
    <citation type="submission" date="2021-04" db="EMBL/GenBank/DDBJ databases">
        <title>novel species isolated from subtropical streams in China.</title>
        <authorList>
            <person name="Lu H."/>
        </authorList>
    </citation>
    <scope>NUCLEOTIDE SEQUENCE [LARGE SCALE GENOMIC DNA]</scope>
    <source>
        <strain evidence="3 4">BYS107W</strain>
    </source>
</reference>
<dbReference type="PANTHER" id="PTHR39200">
    <property type="entry name" value="HYPOTHETICAL EXPORTED PROTEIN"/>
    <property type="match status" value="1"/>
</dbReference>
<evidence type="ECO:0000256" key="1">
    <source>
        <dbReference type="SAM" id="SignalP"/>
    </source>
</evidence>
<feature type="domain" description="Putative auto-transporter adhesin head GIN" evidence="2">
    <location>
        <begin position="31"/>
        <end position="193"/>
    </location>
</feature>
<dbReference type="EMBL" id="JAGSPM010000012">
    <property type="protein sequence ID" value="MBR7748106.1"/>
    <property type="molecule type" value="Genomic_DNA"/>
</dbReference>
<feature type="signal peptide" evidence="1">
    <location>
        <begin position="1"/>
        <end position="22"/>
    </location>
</feature>
<gene>
    <name evidence="3" type="ORF">KDM92_16085</name>
</gene>
<dbReference type="Gene3D" id="2.160.20.120">
    <property type="match status" value="1"/>
</dbReference>
<dbReference type="Pfam" id="PF10988">
    <property type="entry name" value="DUF2807"/>
    <property type="match status" value="1"/>
</dbReference>
<comment type="caution">
    <text evidence="3">The sequence shown here is derived from an EMBL/GenBank/DDBJ whole genome shotgun (WGS) entry which is preliminary data.</text>
</comment>
<evidence type="ECO:0000313" key="4">
    <source>
        <dbReference type="Proteomes" id="UP000680158"/>
    </source>
</evidence>
<dbReference type="PANTHER" id="PTHR39200:SF1">
    <property type="entry name" value="AUTO-TRANSPORTER ADHESIN HEAD GIN DOMAIN-CONTAINING PROTEIN-RELATED"/>
    <property type="match status" value="1"/>
</dbReference>
<sequence>MRKFIVSCFTVGLVLASSFAAAGEQVRKVSPFNTIRTQGALSVEVVVGSAHSITVKGDDKYMDKIITDIAGDELLISYKEKKNIRISDDLKVIVTMPTLTKFKMEGAGLTTVSKIAGERFELNYEGVGLLKMSGKVRDFKLRAQGVGFVDAKGLVAENVDATVEGIGSVEVTATEKLKANVQGIGSLNYFGNPKSISKTVDGIGGVSAGK</sequence>
<name>A0A941DHC9_9BURK</name>
<dbReference type="InterPro" id="IPR021255">
    <property type="entry name" value="DUF2807"/>
</dbReference>
<proteinExistence type="predicted"/>
<evidence type="ECO:0000313" key="3">
    <source>
        <dbReference type="EMBL" id="MBR7748106.1"/>
    </source>
</evidence>
<feature type="chain" id="PRO_5037945208" evidence="1">
    <location>
        <begin position="23"/>
        <end position="210"/>
    </location>
</feature>
<dbReference type="AlphaFoldDB" id="A0A941DHC9"/>
<keyword evidence="4" id="KW-1185">Reference proteome</keyword>
<dbReference type="RefSeq" id="WP_212685453.1">
    <property type="nucleotide sequence ID" value="NZ_JAGSPM010000012.1"/>
</dbReference>
<accession>A0A941DHC9</accession>
<keyword evidence="1" id="KW-0732">Signal</keyword>